<protein>
    <submittedName>
        <fullName evidence="2">GNAT family acetyltransferase</fullName>
    </submittedName>
</protein>
<sequence length="173" mass="19630">MTEEIALIIREAIPEDAQNVLAFMQKVGQETDFLVMDEKGSSLTPAALAIEIDYLRDSINNLLLVAILDETIVGTISVRAAEQYRISHVGEIGISILKEYWGMGLGTMMLEEVLFWAKENGVLFRLELDVQTRNERAVHLYKKFGFQIEATMKRGARKDNGEFLDVYRMSLLI</sequence>
<dbReference type="PANTHER" id="PTHR43415:SF3">
    <property type="entry name" value="GNAT-FAMILY ACETYLTRANSFERASE"/>
    <property type="match status" value="1"/>
</dbReference>
<dbReference type="PROSITE" id="PS51186">
    <property type="entry name" value="GNAT"/>
    <property type="match status" value="1"/>
</dbReference>
<dbReference type="STRING" id="53345.LIU_04815"/>
<dbReference type="RefSeq" id="WP_113845356.1">
    <property type="nucleotide sequence ID" value="NZ_CAXUDG010000020.1"/>
</dbReference>
<accession>A0A367CJ48</accession>
<gene>
    <name evidence="2" type="ORF">EA71_00723</name>
</gene>
<evidence type="ECO:0000313" key="3">
    <source>
        <dbReference type="Proteomes" id="UP000252797"/>
    </source>
</evidence>
<dbReference type="Gene3D" id="3.40.630.30">
    <property type="match status" value="1"/>
</dbReference>
<reference evidence="2 3" key="1">
    <citation type="submission" date="2015-06" db="EMBL/GenBank/DDBJ databases">
        <title>The Genome Sequence of Enterococcus durans 4EA1.</title>
        <authorList>
            <consortium name="The Broad Institute Genomics Platform"/>
            <consortium name="The Broad Institute Genome Sequencing Center for Infectious Disease"/>
            <person name="Earl A.M."/>
            <person name="Van Tyne D."/>
            <person name="Lebreton F."/>
            <person name="Saavedra J.T."/>
            <person name="Gilmore M.S."/>
            <person name="Manson Mcguire A."/>
            <person name="Clock S."/>
            <person name="Crupain M."/>
            <person name="Rangan U."/>
            <person name="Young S."/>
            <person name="Abouelleil A."/>
            <person name="Cao P."/>
            <person name="Chapman S.B."/>
            <person name="Griggs A."/>
            <person name="Priest M."/>
            <person name="Shea T."/>
            <person name="Wortman J."/>
            <person name="Nusbaum C."/>
            <person name="Birren B."/>
        </authorList>
    </citation>
    <scope>NUCLEOTIDE SEQUENCE [LARGE SCALE GENOMIC DNA]</scope>
    <source>
        <strain evidence="2 3">4EA1</strain>
    </source>
</reference>
<dbReference type="SUPFAM" id="SSF55729">
    <property type="entry name" value="Acyl-CoA N-acyltransferases (Nat)"/>
    <property type="match status" value="1"/>
</dbReference>
<evidence type="ECO:0000313" key="2">
    <source>
        <dbReference type="EMBL" id="RCA11703.1"/>
    </source>
</evidence>
<dbReference type="InterPro" id="IPR016181">
    <property type="entry name" value="Acyl_CoA_acyltransferase"/>
</dbReference>
<dbReference type="AlphaFoldDB" id="A0A367CJ48"/>
<dbReference type="CDD" id="cd04301">
    <property type="entry name" value="NAT_SF"/>
    <property type="match status" value="1"/>
</dbReference>
<dbReference type="InterPro" id="IPR000182">
    <property type="entry name" value="GNAT_dom"/>
</dbReference>
<dbReference type="Pfam" id="PF00583">
    <property type="entry name" value="Acetyltransf_1"/>
    <property type="match status" value="1"/>
</dbReference>
<name>A0A367CJ48_9ENTE</name>
<organism evidence="2 3">
    <name type="scientific">Enterococcus durans</name>
    <dbReference type="NCBI Taxonomy" id="53345"/>
    <lineage>
        <taxon>Bacteria</taxon>
        <taxon>Bacillati</taxon>
        <taxon>Bacillota</taxon>
        <taxon>Bacilli</taxon>
        <taxon>Lactobacillales</taxon>
        <taxon>Enterococcaceae</taxon>
        <taxon>Enterococcus</taxon>
    </lineage>
</organism>
<dbReference type="GO" id="GO:0016747">
    <property type="term" value="F:acyltransferase activity, transferring groups other than amino-acyl groups"/>
    <property type="evidence" value="ECO:0007669"/>
    <property type="project" value="InterPro"/>
</dbReference>
<feature type="domain" description="N-acetyltransferase" evidence="1">
    <location>
        <begin position="7"/>
        <end position="173"/>
    </location>
</feature>
<proteinExistence type="predicted"/>
<dbReference type="PANTHER" id="PTHR43415">
    <property type="entry name" value="SPERMIDINE N(1)-ACETYLTRANSFERASE"/>
    <property type="match status" value="1"/>
</dbReference>
<dbReference type="Proteomes" id="UP000252797">
    <property type="component" value="Unassembled WGS sequence"/>
</dbReference>
<comment type="caution">
    <text evidence="2">The sequence shown here is derived from an EMBL/GenBank/DDBJ whole genome shotgun (WGS) entry which is preliminary data.</text>
</comment>
<dbReference type="EMBL" id="LEPB01000003">
    <property type="protein sequence ID" value="RCA11703.1"/>
    <property type="molecule type" value="Genomic_DNA"/>
</dbReference>
<evidence type="ECO:0000259" key="1">
    <source>
        <dbReference type="PROSITE" id="PS51186"/>
    </source>
</evidence>
<keyword evidence="2" id="KW-0808">Transferase</keyword>